<reference evidence="2" key="1">
    <citation type="submission" date="2020-10" db="EMBL/GenBank/DDBJ databases">
        <authorList>
            <person name="Gilroy R."/>
        </authorList>
    </citation>
    <scope>NUCLEOTIDE SEQUENCE</scope>
    <source>
        <strain evidence="2">CHK165-10780</strain>
    </source>
</reference>
<comment type="caution">
    <text evidence="2">The sequence shown here is derived from an EMBL/GenBank/DDBJ whole genome shotgun (WGS) entry which is preliminary data.</text>
</comment>
<organism evidence="2 3">
    <name type="scientific">Candidatus Faecenecus gallistercoris</name>
    <dbReference type="NCBI Taxonomy" id="2840793"/>
    <lineage>
        <taxon>Bacteria</taxon>
        <taxon>Bacillati</taxon>
        <taxon>Bacillota</taxon>
        <taxon>Bacillota incertae sedis</taxon>
        <taxon>Candidatus Faecenecus</taxon>
    </lineage>
</organism>
<reference evidence="2" key="2">
    <citation type="journal article" date="2021" name="PeerJ">
        <title>Extensive microbial diversity within the chicken gut microbiome revealed by metagenomics and culture.</title>
        <authorList>
            <person name="Gilroy R."/>
            <person name="Ravi A."/>
            <person name="Getino M."/>
            <person name="Pursley I."/>
            <person name="Horton D.L."/>
            <person name="Alikhan N.F."/>
            <person name="Baker D."/>
            <person name="Gharbi K."/>
            <person name="Hall N."/>
            <person name="Watson M."/>
            <person name="Adriaenssens E.M."/>
            <person name="Foster-Nyarko E."/>
            <person name="Jarju S."/>
            <person name="Secka A."/>
            <person name="Antonio M."/>
            <person name="Oren A."/>
            <person name="Chaudhuri R.R."/>
            <person name="La Ragione R."/>
            <person name="Hildebrand F."/>
            <person name="Pallen M.J."/>
        </authorList>
    </citation>
    <scope>NUCLEOTIDE SEQUENCE</scope>
    <source>
        <strain evidence="2">CHK165-10780</strain>
    </source>
</reference>
<evidence type="ECO:0000313" key="2">
    <source>
        <dbReference type="EMBL" id="HIQ64658.1"/>
    </source>
</evidence>
<dbReference type="AlphaFoldDB" id="A0A9D0YZ86"/>
<keyword evidence="1" id="KW-1133">Transmembrane helix</keyword>
<gene>
    <name evidence="2" type="ORF">IAC85_02855</name>
</gene>
<feature type="transmembrane region" description="Helical" evidence="1">
    <location>
        <begin position="136"/>
        <end position="159"/>
    </location>
</feature>
<evidence type="ECO:0000313" key="3">
    <source>
        <dbReference type="Proteomes" id="UP000886725"/>
    </source>
</evidence>
<proteinExistence type="predicted"/>
<feature type="transmembrane region" description="Helical" evidence="1">
    <location>
        <begin position="257"/>
        <end position="277"/>
    </location>
</feature>
<feature type="transmembrane region" description="Helical" evidence="1">
    <location>
        <begin position="76"/>
        <end position="101"/>
    </location>
</feature>
<keyword evidence="1" id="KW-0472">Membrane</keyword>
<keyword evidence="1" id="KW-0812">Transmembrane</keyword>
<dbReference type="EMBL" id="DVFU01000058">
    <property type="protein sequence ID" value="HIQ64658.1"/>
    <property type="molecule type" value="Genomic_DNA"/>
</dbReference>
<sequence>MKRGNKVYWVIFGLCLIIMILAMLNETNIFYIVKNFIFSPEYRENFTLAESDVKTNISLFVVIKQVMTNYRWQFDYLLIFGTNFFQILLPCIVSISGILFYKKFHSIYQYTIYRNANYKKYLLQEIMKESLKMASAFFMSFIIYYIMLLIISKGAMSPYMERSLFLDILGNQFYYNYKYLYYILDGLTRFFLIPFIYSFFSCSLAIVLPTQKQVLFASNIYYYGLSMMGFALQYLFGDYAIYINPSVIMASGSYNHVNTILLFVIHLIPIVISLFIIKRKSRYVEI</sequence>
<feature type="transmembrane region" description="Helical" evidence="1">
    <location>
        <begin position="7"/>
        <end position="24"/>
    </location>
</feature>
<accession>A0A9D0YZ86</accession>
<protein>
    <submittedName>
        <fullName evidence="2">Uncharacterized protein</fullName>
    </submittedName>
</protein>
<evidence type="ECO:0000256" key="1">
    <source>
        <dbReference type="SAM" id="Phobius"/>
    </source>
</evidence>
<feature type="transmembrane region" description="Helical" evidence="1">
    <location>
        <begin position="220"/>
        <end position="237"/>
    </location>
</feature>
<feature type="transmembrane region" description="Helical" evidence="1">
    <location>
        <begin position="179"/>
        <end position="208"/>
    </location>
</feature>
<dbReference type="Proteomes" id="UP000886725">
    <property type="component" value="Unassembled WGS sequence"/>
</dbReference>
<name>A0A9D0YZ86_9FIRM</name>